<proteinExistence type="inferred from homology"/>
<keyword evidence="6" id="KW-1185">Reference proteome</keyword>
<dbReference type="EMBL" id="JUGD01000017">
    <property type="protein sequence ID" value="RAM63662.1"/>
    <property type="molecule type" value="Genomic_DNA"/>
</dbReference>
<dbReference type="RefSeq" id="WP_112068834.1">
    <property type="nucleotide sequence ID" value="NZ_JUGD01000017.1"/>
</dbReference>
<dbReference type="PANTHER" id="PTHR30483">
    <property type="entry name" value="LEUCINE-SPECIFIC-BINDING PROTEIN"/>
    <property type="match status" value="1"/>
</dbReference>
<dbReference type="Gene3D" id="3.40.50.2300">
    <property type="match status" value="2"/>
</dbReference>
<dbReference type="CDD" id="cd06327">
    <property type="entry name" value="PBP1_SBP-like"/>
    <property type="match status" value="1"/>
</dbReference>
<accession>A0ABX9C038</accession>
<comment type="caution">
    <text evidence="5">The sequence shown here is derived from an EMBL/GenBank/DDBJ whole genome shotgun (WGS) entry which is preliminary data.</text>
</comment>
<keyword evidence="2 3" id="KW-0732">Signal</keyword>
<name>A0ABX9C038_9BURK</name>
<comment type="similarity">
    <text evidence="1">Belongs to the leucine-binding protein family.</text>
</comment>
<evidence type="ECO:0000313" key="6">
    <source>
        <dbReference type="Proteomes" id="UP000248631"/>
    </source>
</evidence>
<feature type="chain" id="PRO_5046563431" evidence="3">
    <location>
        <begin position="24"/>
        <end position="401"/>
    </location>
</feature>
<gene>
    <name evidence="5" type="ORF">RB24_14290</name>
</gene>
<evidence type="ECO:0000313" key="5">
    <source>
        <dbReference type="EMBL" id="RAM63662.1"/>
    </source>
</evidence>
<dbReference type="SUPFAM" id="SSF53822">
    <property type="entry name" value="Periplasmic binding protein-like I"/>
    <property type="match status" value="1"/>
</dbReference>
<dbReference type="Pfam" id="PF13458">
    <property type="entry name" value="Peripla_BP_6"/>
    <property type="match status" value="1"/>
</dbReference>
<organism evidence="5 6">
    <name type="scientific">Herbaspirillum rubrisubalbicans</name>
    <dbReference type="NCBI Taxonomy" id="80842"/>
    <lineage>
        <taxon>Bacteria</taxon>
        <taxon>Pseudomonadati</taxon>
        <taxon>Pseudomonadota</taxon>
        <taxon>Betaproteobacteria</taxon>
        <taxon>Burkholderiales</taxon>
        <taxon>Oxalobacteraceae</taxon>
        <taxon>Herbaspirillum</taxon>
    </lineage>
</organism>
<dbReference type="InterPro" id="IPR028082">
    <property type="entry name" value="Peripla_BP_I"/>
</dbReference>
<evidence type="ECO:0000259" key="4">
    <source>
        <dbReference type="Pfam" id="PF13458"/>
    </source>
</evidence>
<protein>
    <submittedName>
        <fullName evidence="5">ABC transporter permease</fullName>
    </submittedName>
</protein>
<dbReference type="InterPro" id="IPR051010">
    <property type="entry name" value="BCAA_transport"/>
</dbReference>
<feature type="signal peptide" evidence="3">
    <location>
        <begin position="1"/>
        <end position="23"/>
    </location>
</feature>
<dbReference type="PANTHER" id="PTHR30483:SF6">
    <property type="entry name" value="PERIPLASMIC BINDING PROTEIN OF ABC TRANSPORTER FOR NATURAL AMINO ACIDS"/>
    <property type="match status" value="1"/>
</dbReference>
<sequence>MTKSGMMGLATLLGLAIGVNAHAGISEDVIRIGFITDMSGVYSSYDGPGGAEAIRMAIAEFHGEIDGKKIELLTADHQNKSDIAASKAREWFDRNGVDMLIVGTNSSAALAIAKVASEKKKLTFVVGAGAPALTNEQCNAYTFHYAYDTISQARGTASAVVAAGGKSWYFISADYAFGQALESDASALVKAAGGSVLGAIKHPLGASDFSSFMLQAQASNAQILGLANAGGDAVNAIKAANEFGLTRKMHIAGLSVTMPDIHALGLATTQGMYMTDSWFWNITPQARAWSQQFFARRKTMPTSFHAADYSAALQYLRAVKATGSDSPDVLIPYFKKSSLADLYLKNAVFRDDGRVVHDMYLLQVKTPAQSKEAWDYFKLLQTIPGEQAFTRKSESKCALWK</sequence>
<evidence type="ECO:0000256" key="1">
    <source>
        <dbReference type="ARBA" id="ARBA00010062"/>
    </source>
</evidence>
<dbReference type="Proteomes" id="UP000248631">
    <property type="component" value="Unassembled WGS sequence"/>
</dbReference>
<evidence type="ECO:0000256" key="2">
    <source>
        <dbReference type="ARBA" id="ARBA00022729"/>
    </source>
</evidence>
<evidence type="ECO:0000256" key="3">
    <source>
        <dbReference type="SAM" id="SignalP"/>
    </source>
</evidence>
<feature type="domain" description="Leucine-binding protein" evidence="4">
    <location>
        <begin position="30"/>
        <end position="365"/>
    </location>
</feature>
<dbReference type="InterPro" id="IPR028081">
    <property type="entry name" value="Leu-bd"/>
</dbReference>
<reference evidence="5 6" key="1">
    <citation type="submission" date="2014-12" db="EMBL/GenBank/DDBJ databases">
        <title>Complete genome sequence of Herbaspirillum rubrisubalbicans Os38.</title>
        <authorList>
            <person name="Chen M."/>
            <person name="An Q."/>
        </authorList>
    </citation>
    <scope>NUCLEOTIDE SEQUENCE [LARGE SCALE GENOMIC DNA]</scope>
    <source>
        <strain evidence="5 6">Os38</strain>
    </source>
</reference>